<sequence>LKKAIHLVTVQRWMKEMGYWWTKKPSGQYVDSHKKDDVVFYHQTAELDKWTRLWTSDNQEIINEALTNGQTIVVWFHNKSTFYAND</sequence>
<organism evidence="1 2">
    <name type="scientific">Piloderma croceum (strain F 1598)</name>
    <dbReference type="NCBI Taxonomy" id="765440"/>
    <lineage>
        <taxon>Eukaryota</taxon>
        <taxon>Fungi</taxon>
        <taxon>Dikarya</taxon>
        <taxon>Basidiomycota</taxon>
        <taxon>Agaricomycotina</taxon>
        <taxon>Agaricomycetes</taxon>
        <taxon>Agaricomycetidae</taxon>
        <taxon>Atheliales</taxon>
        <taxon>Atheliaceae</taxon>
        <taxon>Piloderma</taxon>
    </lineage>
</organism>
<reference evidence="1 2" key="1">
    <citation type="submission" date="2014-04" db="EMBL/GenBank/DDBJ databases">
        <authorList>
            <consortium name="DOE Joint Genome Institute"/>
            <person name="Kuo A."/>
            <person name="Tarkka M."/>
            <person name="Buscot F."/>
            <person name="Kohler A."/>
            <person name="Nagy L.G."/>
            <person name="Floudas D."/>
            <person name="Copeland A."/>
            <person name="Barry K.W."/>
            <person name="Cichocki N."/>
            <person name="Veneault-Fourrey C."/>
            <person name="LaButti K."/>
            <person name="Lindquist E.A."/>
            <person name="Lipzen A."/>
            <person name="Lundell T."/>
            <person name="Morin E."/>
            <person name="Murat C."/>
            <person name="Sun H."/>
            <person name="Tunlid A."/>
            <person name="Henrissat B."/>
            <person name="Grigoriev I.V."/>
            <person name="Hibbett D.S."/>
            <person name="Martin F."/>
            <person name="Nordberg H.P."/>
            <person name="Cantor M.N."/>
            <person name="Hua S.X."/>
        </authorList>
    </citation>
    <scope>NUCLEOTIDE SEQUENCE [LARGE SCALE GENOMIC DNA]</scope>
    <source>
        <strain evidence="1 2">F 1598</strain>
    </source>
</reference>
<reference evidence="2" key="2">
    <citation type="submission" date="2015-01" db="EMBL/GenBank/DDBJ databases">
        <title>Evolutionary Origins and Diversification of the Mycorrhizal Mutualists.</title>
        <authorList>
            <consortium name="DOE Joint Genome Institute"/>
            <consortium name="Mycorrhizal Genomics Consortium"/>
            <person name="Kohler A."/>
            <person name="Kuo A."/>
            <person name="Nagy L.G."/>
            <person name="Floudas D."/>
            <person name="Copeland A."/>
            <person name="Barry K.W."/>
            <person name="Cichocki N."/>
            <person name="Veneault-Fourrey C."/>
            <person name="LaButti K."/>
            <person name="Lindquist E.A."/>
            <person name="Lipzen A."/>
            <person name="Lundell T."/>
            <person name="Morin E."/>
            <person name="Murat C."/>
            <person name="Riley R."/>
            <person name="Ohm R."/>
            <person name="Sun H."/>
            <person name="Tunlid A."/>
            <person name="Henrissat B."/>
            <person name="Grigoriev I.V."/>
            <person name="Hibbett D.S."/>
            <person name="Martin F."/>
        </authorList>
    </citation>
    <scope>NUCLEOTIDE SEQUENCE [LARGE SCALE GENOMIC DNA]</scope>
    <source>
        <strain evidence="2">F 1598</strain>
    </source>
</reference>
<feature type="non-terminal residue" evidence="1">
    <location>
        <position position="86"/>
    </location>
</feature>
<name>A0A0C3F6H0_PILCF</name>
<evidence type="ECO:0000313" key="1">
    <source>
        <dbReference type="EMBL" id="KIM75546.1"/>
    </source>
</evidence>
<dbReference type="InParanoid" id="A0A0C3F6H0"/>
<dbReference type="HOGENOM" id="CLU_2503973_0_0_1"/>
<dbReference type="AlphaFoldDB" id="A0A0C3F6H0"/>
<evidence type="ECO:0000313" key="2">
    <source>
        <dbReference type="Proteomes" id="UP000054166"/>
    </source>
</evidence>
<protein>
    <submittedName>
        <fullName evidence="1">Uncharacterized protein</fullName>
    </submittedName>
</protein>
<dbReference type="Proteomes" id="UP000054166">
    <property type="component" value="Unassembled WGS sequence"/>
</dbReference>
<keyword evidence="2" id="KW-1185">Reference proteome</keyword>
<dbReference type="OrthoDB" id="6511194at2759"/>
<accession>A0A0C3F6H0</accession>
<gene>
    <name evidence="1" type="ORF">PILCRDRAFT_36337</name>
</gene>
<proteinExistence type="predicted"/>
<dbReference type="EMBL" id="KN833045">
    <property type="protein sequence ID" value="KIM75546.1"/>
    <property type="molecule type" value="Genomic_DNA"/>
</dbReference>
<feature type="non-terminal residue" evidence="1">
    <location>
        <position position="1"/>
    </location>
</feature>